<dbReference type="RefSeq" id="WP_147800486.1">
    <property type="nucleotide sequence ID" value="NZ_VPFL01000017.1"/>
</dbReference>
<keyword evidence="11" id="KW-0482">Metalloprotease</keyword>
<evidence type="ECO:0000256" key="8">
    <source>
        <dbReference type="ARBA" id="ARBA00022801"/>
    </source>
</evidence>
<keyword evidence="9" id="KW-0862">Zinc</keyword>
<evidence type="ECO:0000256" key="12">
    <source>
        <dbReference type="ARBA" id="ARBA00023136"/>
    </source>
</evidence>
<keyword evidence="4" id="KW-1003">Cell membrane</keyword>
<evidence type="ECO:0000256" key="13">
    <source>
        <dbReference type="SAM" id="Phobius"/>
    </source>
</evidence>
<feature type="transmembrane region" description="Helical" evidence="13">
    <location>
        <begin position="95"/>
        <end position="117"/>
    </location>
</feature>
<evidence type="ECO:0000256" key="9">
    <source>
        <dbReference type="ARBA" id="ARBA00022833"/>
    </source>
</evidence>
<dbReference type="GO" id="GO:0046872">
    <property type="term" value="F:metal ion binding"/>
    <property type="evidence" value="ECO:0007669"/>
    <property type="project" value="UniProtKB-KW"/>
</dbReference>
<dbReference type="InParanoid" id="A0A5C7EIB0"/>
<dbReference type="GO" id="GO:0005886">
    <property type="term" value="C:plasma membrane"/>
    <property type="evidence" value="ECO:0007669"/>
    <property type="project" value="UniProtKB-SubCell"/>
</dbReference>
<evidence type="ECO:0000259" key="14">
    <source>
        <dbReference type="Pfam" id="PF02163"/>
    </source>
</evidence>
<gene>
    <name evidence="15" type="ORF">FR698_12255</name>
</gene>
<dbReference type="InterPro" id="IPR044537">
    <property type="entry name" value="Rip2-like"/>
</dbReference>
<dbReference type="Pfam" id="PF02163">
    <property type="entry name" value="Peptidase_M50"/>
    <property type="match status" value="1"/>
</dbReference>
<dbReference type="GO" id="GO:0008237">
    <property type="term" value="F:metallopeptidase activity"/>
    <property type="evidence" value="ECO:0007669"/>
    <property type="project" value="UniProtKB-KW"/>
</dbReference>
<keyword evidence="12 13" id="KW-0472">Membrane</keyword>
<dbReference type="InterPro" id="IPR008915">
    <property type="entry name" value="Peptidase_M50"/>
</dbReference>
<keyword evidence="6 13" id="KW-0812">Transmembrane</keyword>
<reference evidence="15 16" key="1">
    <citation type="submission" date="2019-08" db="EMBL/GenBank/DDBJ databases">
        <title>Pelomicrobium methylotrophicum gen. nov., sp. nov. a moderately thermophilic, facultatively anaerobic, lithoautotrophic and methylotrophic bacterium isolated from a terrestrial mud volcano.</title>
        <authorList>
            <person name="Slobodkina G.B."/>
            <person name="Merkel A.Y."/>
            <person name="Slobodkin A.I."/>
        </authorList>
    </citation>
    <scope>NUCLEOTIDE SEQUENCE [LARGE SCALE GENOMIC DNA]</scope>
    <source>
        <strain evidence="15 16">SM250</strain>
    </source>
</reference>
<keyword evidence="8" id="KW-0378">Hydrolase</keyword>
<evidence type="ECO:0000256" key="5">
    <source>
        <dbReference type="ARBA" id="ARBA00022670"/>
    </source>
</evidence>
<evidence type="ECO:0000256" key="2">
    <source>
        <dbReference type="ARBA" id="ARBA00004651"/>
    </source>
</evidence>
<evidence type="ECO:0000256" key="11">
    <source>
        <dbReference type="ARBA" id="ARBA00023049"/>
    </source>
</evidence>
<keyword evidence="16" id="KW-1185">Reference proteome</keyword>
<dbReference type="PANTHER" id="PTHR35864:SF1">
    <property type="entry name" value="ZINC METALLOPROTEASE YWHC-RELATED"/>
    <property type="match status" value="1"/>
</dbReference>
<feature type="transmembrane region" description="Helical" evidence="13">
    <location>
        <begin position="179"/>
        <end position="204"/>
    </location>
</feature>
<evidence type="ECO:0000256" key="6">
    <source>
        <dbReference type="ARBA" id="ARBA00022692"/>
    </source>
</evidence>
<feature type="transmembrane region" description="Helical" evidence="13">
    <location>
        <begin position="56"/>
        <end position="75"/>
    </location>
</feature>
<dbReference type="PANTHER" id="PTHR35864">
    <property type="entry name" value="ZINC METALLOPROTEASE MJ0611-RELATED"/>
    <property type="match status" value="1"/>
</dbReference>
<evidence type="ECO:0000313" key="15">
    <source>
        <dbReference type="EMBL" id="TXF11094.1"/>
    </source>
</evidence>
<dbReference type="AlphaFoldDB" id="A0A5C7EIB0"/>
<feature type="domain" description="Peptidase M50" evidence="14">
    <location>
        <begin position="119"/>
        <end position="166"/>
    </location>
</feature>
<dbReference type="InterPro" id="IPR052348">
    <property type="entry name" value="Metallopeptidase_M50B"/>
</dbReference>
<name>A0A5C7EIB0_9PROT</name>
<evidence type="ECO:0000256" key="1">
    <source>
        <dbReference type="ARBA" id="ARBA00001947"/>
    </source>
</evidence>
<dbReference type="Proteomes" id="UP000321201">
    <property type="component" value="Unassembled WGS sequence"/>
</dbReference>
<comment type="caution">
    <text evidence="15">The sequence shown here is derived from an EMBL/GenBank/DDBJ whole genome shotgun (WGS) entry which is preliminary data.</text>
</comment>
<dbReference type="CDD" id="cd06158">
    <property type="entry name" value="S2P-M50_like_1"/>
    <property type="match status" value="1"/>
</dbReference>
<keyword evidence="7" id="KW-0479">Metal-binding</keyword>
<comment type="subcellular location">
    <subcellularLocation>
        <location evidence="2">Cell membrane</location>
        <topology evidence="2">Multi-pass membrane protein</topology>
    </subcellularLocation>
</comment>
<evidence type="ECO:0000256" key="3">
    <source>
        <dbReference type="ARBA" id="ARBA00007931"/>
    </source>
</evidence>
<comment type="similarity">
    <text evidence="3">Belongs to the peptidase M50B family.</text>
</comment>
<keyword evidence="10 13" id="KW-1133">Transmembrane helix</keyword>
<dbReference type="EMBL" id="VPFL01000017">
    <property type="protein sequence ID" value="TXF11094.1"/>
    <property type="molecule type" value="Genomic_DNA"/>
</dbReference>
<sequence length="220" mass="23611">MEDPLIQAIAVHALPVIFAITLHEASHGYVAKRFGDLTAYAQGRVSLNPIRHIDPFGTVVLPLMTLAIGGIMFGWAKPVPVNFGNLRQPKQDMLWVAAAGPAANFVMALGWALVAKAAGTAGAASWSEFFYAMGLAGVRVNIIFMVLNLLPLPPLDGSKIAISLLPRNLAYQYAALEPYGIYLLLGLIVLEGVLHVPLLSLILFPLYEAVRGVIAALFNL</sequence>
<protein>
    <submittedName>
        <fullName evidence="15">Site-2 protease family protein</fullName>
    </submittedName>
</protein>
<feature type="transmembrane region" description="Helical" evidence="13">
    <location>
        <begin position="129"/>
        <end position="150"/>
    </location>
</feature>
<accession>A0A5C7EIB0</accession>
<keyword evidence="5 15" id="KW-0645">Protease</keyword>
<proteinExistence type="inferred from homology"/>
<evidence type="ECO:0000256" key="7">
    <source>
        <dbReference type="ARBA" id="ARBA00022723"/>
    </source>
</evidence>
<evidence type="ECO:0000256" key="4">
    <source>
        <dbReference type="ARBA" id="ARBA00022475"/>
    </source>
</evidence>
<dbReference type="OrthoDB" id="5291252at2"/>
<comment type="cofactor">
    <cofactor evidence="1">
        <name>Zn(2+)</name>
        <dbReference type="ChEBI" id="CHEBI:29105"/>
    </cofactor>
</comment>
<dbReference type="GO" id="GO:0006508">
    <property type="term" value="P:proteolysis"/>
    <property type="evidence" value="ECO:0007669"/>
    <property type="project" value="UniProtKB-KW"/>
</dbReference>
<organism evidence="15 16">
    <name type="scientific">Pelomicrobium methylotrophicum</name>
    <dbReference type="NCBI Taxonomy" id="2602750"/>
    <lineage>
        <taxon>Bacteria</taxon>
        <taxon>Pseudomonadati</taxon>
        <taxon>Pseudomonadota</taxon>
        <taxon>Hydrogenophilia</taxon>
        <taxon>Hydrogenophilia incertae sedis</taxon>
        <taxon>Pelomicrobium</taxon>
    </lineage>
</organism>
<evidence type="ECO:0000313" key="16">
    <source>
        <dbReference type="Proteomes" id="UP000321201"/>
    </source>
</evidence>
<evidence type="ECO:0000256" key="10">
    <source>
        <dbReference type="ARBA" id="ARBA00022989"/>
    </source>
</evidence>
<feature type="transmembrane region" description="Helical" evidence="13">
    <location>
        <begin position="6"/>
        <end position="23"/>
    </location>
</feature>